<feature type="compositionally biased region" description="Polar residues" evidence="1">
    <location>
        <begin position="83"/>
        <end position="103"/>
    </location>
</feature>
<feature type="region of interest" description="Disordered" evidence="1">
    <location>
        <begin position="83"/>
        <end position="104"/>
    </location>
</feature>
<name>A0A8W8MUL1_MAGGI</name>
<proteinExistence type="predicted"/>
<keyword evidence="2" id="KW-0472">Membrane</keyword>
<protein>
    <submittedName>
        <fullName evidence="3">Uncharacterized protein</fullName>
    </submittedName>
</protein>
<dbReference type="AlphaFoldDB" id="A0A8W8MUL1"/>
<keyword evidence="2" id="KW-0812">Transmembrane</keyword>
<evidence type="ECO:0000313" key="4">
    <source>
        <dbReference type="Proteomes" id="UP000005408"/>
    </source>
</evidence>
<evidence type="ECO:0000256" key="2">
    <source>
        <dbReference type="SAM" id="Phobius"/>
    </source>
</evidence>
<dbReference type="Proteomes" id="UP000005408">
    <property type="component" value="Unassembled WGS sequence"/>
</dbReference>
<keyword evidence="4" id="KW-1185">Reference proteome</keyword>
<evidence type="ECO:0000313" key="3">
    <source>
        <dbReference type="EnsemblMetazoa" id="G35132.1:cds"/>
    </source>
</evidence>
<dbReference type="EnsemblMetazoa" id="G35132.1">
    <property type="protein sequence ID" value="G35132.1:cds"/>
    <property type="gene ID" value="G35132"/>
</dbReference>
<organism evidence="3 4">
    <name type="scientific">Magallana gigas</name>
    <name type="common">Pacific oyster</name>
    <name type="synonym">Crassostrea gigas</name>
    <dbReference type="NCBI Taxonomy" id="29159"/>
    <lineage>
        <taxon>Eukaryota</taxon>
        <taxon>Metazoa</taxon>
        <taxon>Spiralia</taxon>
        <taxon>Lophotrochozoa</taxon>
        <taxon>Mollusca</taxon>
        <taxon>Bivalvia</taxon>
        <taxon>Autobranchia</taxon>
        <taxon>Pteriomorphia</taxon>
        <taxon>Ostreida</taxon>
        <taxon>Ostreoidea</taxon>
        <taxon>Ostreidae</taxon>
        <taxon>Magallana</taxon>
    </lineage>
</organism>
<evidence type="ECO:0000256" key="1">
    <source>
        <dbReference type="SAM" id="MobiDB-lite"/>
    </source>
</evidence>
<accession>A0A8W8MUL1</accession>
<sequence length="155" mass="16988">MLLCSYLNGCSPCFKVQIDTAVNVTAVDWSSCTDTREFNMTVTNSDSVVLYRNSTTCCSGNLTIHYSIGNGMTSQTLDMTKKSSSNTVTDTGVDNRAQNTTETDQLEKNRTKAYSNALVAAIIILSCVSVIIFLALAFFSLRHTPRFNITACLLR</sequence>
<keyword evidence="2" id="KW-1133">Transmembrane helix</keyword>
<reference evidence="3" key="1">
    <citation type="submission" date="2022-08" db="UniProtKB">
        <authorList>
            <consortium name="EnsemblMetazoa"/>
        </authorList>
    </citation>
    <scope>IDENTIFICATION</scope>
    <source>
        <strain evidence="3">05x7-T-G4-1.051#20</strain>
    </source>
</reference>
<feature type="transmembrane region" description="Helical" evidence="2">
    <location>
        <begin position="117"/>
        <end position="139"/>
    </location>
</feature>